<reference evidence="2 3" key="1">
    <citation type="submission" date="2019-03" db="EMBL/GenBank/DDBJ databases">
        <title>Genomic Encyclopedia of Type Strains, Phase III (KMG-III): the genomes of soil and plant-associated and newly described type strains.</title>
        <authorList>
            <person name="Whitman W."/>
        </authorList>
    </citation>
    <scope>NUCLEOTIDE SEQUENCE [LARGE SCALE GENOMIC DNA]</scope>
    <source>
        <strain evidence="2 3">CGMCC 1.10957</strain>
    </source>
</reference>
<feature type="transmembrane region" description="Helical" evidence="1">
    <location>
        <begin position="20"/>
        <end position="46"/>
    </location>
</feature>
<sequence length="154" mass="18077">MKQSSHSLCQYSTTNLNKYIMIIHLKIVGYLMLVLACIHVVFPKYFNWDKELKHLSLINNQMMQTHTFFIALTVGLIGLLCTTSALELTETTLGKKITLGLGIFWSIRLLFQFFVYSSKLWKGKKFETTIHILFSFMWLYFCLTFLLTYYMNKG</sequence>
<gene>
    <name evidence="2" type="ORF">A8975_1484</name>
</gene>
<keyword evidence="3" id="KW-1185">Reference proteome</keyword>
<protein>
    <submittedName>
        <fullName evidence="2">Uncharacterized protein</fullName>
    </submittedName>
</protein>
<organism evidence="2 3">
    <name type="scientific">Meridianimaribacter flavus</name>
    <dbReference type="NCBI Taxonomy" id="571115"/>
    <lineage>
        <taxon>Bacteria</taxon>
        <taxon>Pseudomonadati</taxon>
        <taxon>Bacteroidota</taxon>
        <taxon>Flavobacteriia</taxon>
        <taxon>Flavobacteriales</taxon>
        <taxon>Flavobacteriaceae</taxon>
        <taxon>Meridianimaribacter</taxon>
    </lineage>
</organism>
<comment type="caution">
    <text evidence="2">The sequence shown here is derived from an EMBL/GenBank/DDBJ whole genome shotgun (WGS) entry which is preliminary data.</text>
</comment>
<feature type="transmembrane region" description="Helical" evidence="1">
    <location>
        <begin position="67"/>
        <end position="85"/>
    </location>
</feature>
<accession>A0ABY2G6P7</accession>
<proteinExistence type="predicted"/>
<evidence type="ECO:0000313" key="3">
    <source>
        <dbReference type="Proteomes" id="UP000294930"/>
    </source>
</evidence>
<feature type="transmembrane region" description="Helical" evidence="1">
    <location>
        <begin position="97"/>
        <end position="116"/>
    </location>
</feature>
<evidence type="ECO:0000256" key="1">
    <source>
        <dbReference type="SAM" id="Phobius"/>
    </source>
</evidence>
<name>A0ABY2G6P7_9FLAO</name>
<feature type="transmembrane region" description="Helical" evidence="1">
    <location>
        <begin position="128"/>
        <end position="151"/>
    </location>
</feature>
<evidence type="ECO:0000313" key="2">
    <source>
        <dbReference type="EMBL" id="TDY11645.1"/>
    </source>
</evidence>
<dbReference type="EMBL" id="SOQZ01000003">
    <property type="protein sequence ID" value="TDY11645.1"/>
    <property type="molecule type" value="Genomic_DNA"/>
</dbReference>
<keyword evidence="1" id="KW-1133">Transmembrane helix</keyword>
<dbReference type="Proteomes" id="UP000294930">
    <property type="component" value="Unassembled WGS sequence"/>
</dbReference>
<keyword evidence="1" id="KW-0812">Transmembrane</keyword>
<keyword evidence="1" id="KW-0472">Membrane</keyword>